<evidence type="ECO:0000313" key="2">
    <source>
        <dbReference type="EMBL" id="RUO25404.1"/>
    </source>
</evidence>
<dbReference type="EMBL" id="PIPL01000001">
    <property type="protein sequence ID" value="RUO25404.1"/>
    <property type="molecule type" value="Genomic_DNA"/>
</dbReference>
<dbReference type="GO" id="GO:0044010">
    <property type="term" value="P:single-species biofilm formation"/>
    <property type="evidence" value="ECO:0007669"/>
    <property type="project" value="TreeGrafter"/>
</dbReference>
<dbReference type="InterPro" id="IPR023376">
    <property type="entry name" value="YqcC-like_dom"/>
</dbReference>
<accession>A0A432W5Q6</accession>
<dbReference type="Pfam" id="PF04287">
    <property type="entry name" value="DUF446"/>
    <property type="match status" value="1"/>
</dbReference>
<dbReference type="RefSeq" id="WP_126802103.1">
    <property type="nucleotide sequence ID" value="NZ_PIPL01000001.1"/>
</dbReference>
<evidence type="ECO:0000259" key="1">
    <source>
        <dbReference type="Pfam" id="PF04287"/>
    </source>
</evidence>
<dbReference type="AlphaFoldDB" id="A0A432W5Q6"/>
<sequence>MHYQQTTIILQQLQDALKELSLWQPEQPSPEALQSTQPFAVDTLDFHQWLQFIMIPRMQNMVDKQQPLPTSIAISPMAVQVYKDSLDTHHELIRILRKLDILLSDQDPLAGDQDLGDDSR</sequence>
<dbReference type="Gene3D" id="1.20.1440.40">
    <property type="entry name" value="YqcC-like"/>
    <property type="match status" value="1"/>
</dbReference>
<feature type="domain" description="YqcC-like" evidence="1">
    <location>
        <begin position="8"/>
        <end position="101"/>
    </location>
</feature>
<dbReference type="PANTHER" id="PTHR39586:SF1">
    <property type="entry name" value="CYTOPLASMIC PROTEIN"/>
    <property type="match status" value="1"/>
</dbReference>
<dbReference type="Proteomes" id="UP000288293">
    <property type="component" value="Unassembled WGS sequence"/>
</dbReference>
<dbReference type="InterPro" id="IPR036814">
    <property type="entry name" value="YqcC-like_sf"/>
</dbReference>
<dbReference type="PANTHER" id="PTHR39586">
    <property type="entry name" value="CYTOPLASMIC PROTEIN-RELATED"/>
    <property type="match status" value="1"/>
</dbReference>
<keyword evidence="3" id="KW-1185">Reference proteome</keyword>
<dbReference type="PIRSF" id="PIRSF006257">
    <property type="entry name" value="UCP006257"/>
    <property type="match status" value="1"/>
</dbReference>
<proteinExistence type="predicted"/>
<comment type="caution">
    <text evidence="2">The sequence shown here is derived from an EMBL/GenBank/DDBJ whole genome shotgun (WGS) entry which is preliminary data.</text>
</comment>
<dbReference type="SUPFAM" id="SSF158452">
    <property type="entry name" value="YqcC-like"/>
    <property type="match status" value="1"/>
</dbReference>
<name>A0A432W5Q6_9GAMM</name>
<organism evidence="2 3">
    <name type="scientific">Aliidiomarina minuta</name>
    <dbReference type="NCBI Taxonomy" id="880057"/>
    <lineage>
        <taxon>Bacteria</taxon>
        <taxon>Pseudomonadati</taxon>
        <taxon>Pseudomonadota</taxon>
        <taxon>Gammaproteobacteria</taxon>
        <taxon>Alteromonadales</taxon>
        <taxon>Idiomarinaceae</taxon>
        <taxon>Aliidiomarina</taxon>
    </lineage>
</organism>
<evidence type="ECO:0000313" key="3">
    <source>
        <dbReference type="Proteomes" id="UP000288293"/>
    </source>
</evidence>
<gene>
    <name evidence="2" type="ORF">CWE09_01320</name>
</gene>
<dbReference type="InterPro" id="IPR007384">
    <property type="entry name" value="UCP006257"/>
</dbReference>
<dbReference type="OrthoDB" id="8794567at2"/>
<protein>
    <recommendedName>
        <fullName evidence="1">YqcC-like domain-containing protein</fullName>
    </recommendedName>
</protein>
<reference evidence="2 3" key="1">
    <citation type="journal article" date="2011" name="Front. Microbiol.">
        <title>Genomic signatures of strain selection and enhancement in Bacillus atrophaeus var. globigii, a historical biowarfare simulant.</title>
        <authorList>
            <person name="Gibbons H.S."/>
            <person name="Broomall S.M."/>
            <person name="McNew L.A."/>
            <person name="Daligault H."/>
            <person name="Chapman C."/>
            <person name="Bruce D."/>
            <person name="Karavis M."/>
            <person name="Krepps M."/>
            <person name="McGregor P.A."/>
            <person name="Hong C."/>
            <person name="Park K.H."/>
            <person name="Akmal A."/>
            <person name="Feldman A."/>
            <person name="Lin J.S."/>
            <person name="Chang W.E."/>
            <person name="Higgs B.W."/>
            <person name="Demirev P."/>
            <person name="Lindquist J."/>
            <person name="Liem A."/>
            <person name="Fochler E."/>
            <person name="Read T.D."/>
            <person name="Tapia R."/>
            <person name="Johnson S."/>
            <person name="Bishop-Lilly K.A."/>
            <person name="Detter C."/>
            <person name="Han C."/>
            <person name="Sozhamannan S."/>
            <person name="Rosenzweig C.N."/>
            <person name="Skowronski E.W."/>
        </authorList>
    </citation>
    <scope>NUCLEOTIDE SEQUENCE [LARGE SCALE GENOMIC DNA]</scope>
    <source>
        <strain evidence="2 3">MLST1</strain>
    </source>
</reference>